<dbReference type="PANTHER" id="PTHR22910">
    <property type="entry name" value="PROTEIN MGARP"/>
    <property type="match status" value="1"/>
</dbReference>
<name>A0A6J0D8C9_PERMB</name>
<dbReference type="Pfam" id="PF14962">
    <property type="entry name" value="AIF-MLS"/>
    <property type="match status" value="1"/>
</dbReference>
<reference evidence="3" key="3">
    <citation type="submission" date="2025-09" db="UniProtKB">
        <authorList>
            <consortium name="Ensembl"/>
        </authorList>
    </citation>
    <scope>IDENTIFICATION</scope>
</reference>
<feature type="compositionally biased region" description="Low complexity" evidence="1">
    <location>
        <begin position="275"/>
        <end position="287"/>
    </location>
</feature>
<feature type="region of interest" description="Disordered" evidence="1">
    <location>
        <begin position="71"/>
        <end position="303"/>
    </location>
</feature>
<evidence type="ECO:0000259" key="2">
    <source>
        <dbReference type="Pfam" id="PF14962"/>
    </source>
</evidence>
<dbReference type="Proteomes" id="UP000694547">
    <property type="component" value="Chromosome 6"/>
</dbReference>
<dbReference type="RefSeq" id="XP_015851851.1">
    <property type="nucleotide sequence ID" value="XM_015996365.1"/>
</dbReference>
<dbReference type="CTD" id="84709"/>
<feature type="domain" description="Protein MGARP N-terminal" evidence="2">
    <location>
        <begin position="1"/>
        <end position="180"/>
    </location>
</feature>
<dbReference type="GO" id="GO:1904115">
    <property type="term" value="C:axon cytoplasm"/>
    <property type="evidence" value="ECO:0007669"/>
    <property type="project" value="GOC"/>
</dbReference>
<dbReference type="GO" id="GO:0008089">
    <property type="term" value="P:anterograde axonal transport"/>
    <property type="evidence" value="ECO:0007669"/>
    <property type="project" value="InterPro"/>
</dbReference>
<accession>A0A6J0D8C9</accession>
<evidence type="ECO:0000313" key="3">
    <source>
        <dbReference type="Ensembl" id="ENSPEMP00000017093.2"/>
    </source>
</evidence>
<dbReference type="InterPro" id="IPR026093">
    <property type="entry name" value="MGARP"/>
</dbReference>
<protein>
    <submittedName>
        <fullName evidence="3">Mitochondria localized glutamic acid rich protein</fullName>
    </submittedName>
</protein>
<keyword evidence="4" id="KW-1185">Reference proteome</keyword>
<dbReference type="InterPro" id="IPR032773">
    <property type="entry name" value="MGARP_N"/>
</dbReference>
<reference evidence="3 4" key="1">
    <citation type="submission" date="2018-10" db="EMBL/GenBank/DDBJ databases">
        <title>Improved assembly of the deer mouse Peromyscus maniculatus genome.</title>
        <authorList>
            <person name="Lassance J.-M."/>
            <person name="Hoekstra H.E."/>
        </authorList>
    </citation>
    <scope>NUCLEOTIDE SEQUENCE [LARGE SCALE GENOMIC DNA]</scope>
</reference>
<gene>
    <name evidence="3" type="primary">Mgarp</name>
</gene>
<dbReference type="GeneID" id="102916711"/>
<feature type="compositionally biased region" description="Low complexity" evidence="1">
    <location>
        <begin position="172"/>
        <end position="231"/>
    </location>
</feature>
<sequence>MYLRRAVSKTLALPRRAPPGPAPLGKDASLRRVSSSKFPGTSGSNMIYYLVVGVTVSAGGYYTYKAVTSKSVRHPEHVTDGKEQRKAELPPLPGEKEHVAEAEKPCSEAGEISVKEAELVHTEEVPEAAAGPPEESPQVPAEAALVETSTLSEEPELQITEASPGETTEGVPEPTAEAEAESTAPEPTAEAEAESAAPEPTAEAEAESAAPEPTAEAEAESTAPEPTAAESADPEPTTEVESAAPDQADGADTSKEGEVTPGNQSCQESAELEESPPLGSEPSAQQESPEETEVTAEAASPQG</sequence>
<dbReference type="AlphaFoldDB" id="A0A6J0D8C9"/>
<evidence type="ECO:0000313" key="4">
    <source>
        <dbReference type="Proteomes" id="UP000694547"/>
    </source>
</evidence>
<feature type="region of interest" description="Disordered" evidence="1">
    <location>
        <begin position="1"/>
        <end position="37"/>
    </location>
</feature>
<feature type="compositionally biased region" description="Basic and acidic residues" evidence="1">
    <location>
        <begin position="73"/>
        <end position="106"/>
    </location>
</feature>
<dbReference type="GO" id="GO:0005741">
    <property type="term" value="C:mitochondrial outer membrane"/>
    <property type="evidence" value="ECO:0007669"/>
    <property type="project" value="TreeGrafter"/>
</dbReference>
<dbReference type="PANTHER" id="PTHR22910:SF6">
    <property type="entry name" value="PROTEIN MGARP"/>
    <property type="match status" value="1"/>
</dbReference>
<feature type="compositionally biased region" description="Basic and acidic residues" evidence="1">
    <location>
        <begin position="113"/>
        <end position="124"/>
    </location>
</feature>
<dbReference type="OrthoDB" id="9950323at2759"/>
<proteinExistence type="predicted"/>
<organism evidence="3 4">
    <name type="scientific">Peromyscus maniculatus bairdii</name>
    <name type="common">Prairie deer mouse</name>
    <dbReference type="NCBI Taxonomy" id="230844"/>
    <lineage>
        <taxon>Eukaryota</taxon>
        <taxon>Metazoa</taxon>
        <taxon>Chordata</taxon>
        <taxon>Craniata</taxon>
        <taxon>Vertebrata</taxon>
        <taxon>Euteleostomi</taxon>
        <taxon>Mammalia</taxon>
        <taxon>Eutheria</taxon>
        <taxon>Euarchontoglires</taxon>
        <taxon>Glires</taxon>
        <taxon>Rodentia</taxon>
        <taxon>Myomorpha</taxon>
        <taxon>Muroidea</taxon>
        <taxon>Cricetidae</taxon>
        <taxon>Neotominae</taxon>
        <taxon>Peromyscus</taxon>
    </lineage>
</organism>
<reference evidence="3" key="2">
    <citation type="submission" date="2025-08" db="UniProtKB">
        <authorList>
            <consortium name="Ensembl"/>
        </authorList>
    </citation>
    <scope>IDENTIFICATION</scope>
</reference>
<dbReference type="Ensembl" id="ENSPEMT00000021412.2">
    <property type="protein sequence ID" value="ENSPEMP00000017093.2"/>
    <property type="gene ID" value="ENSPEMG00000016128.2"/>
</dbReference>
<evidence type="ECO:0000256" key="1">
    <source>
        <dbReference type="SAM" id="MobiDB-lite"/>
    </source>
</evidence>
<dbReference type="GeneTree" id="ENSGT00440000037338"/>